<protein>
    <submittedName>
        <fullName evidence="1">Uncharacterized protein</fullName>
    </submittedName>
</protein>
<proteinExistence type="predicted"/>
<keyword evidence="2" id="KW-1185">Reference proteome</keyword>
<dbReference type="Proteomes" id="UP001501072">
    <property type="component" value="Unassembled WGS sequence"/>
</dbReference>
<evidence type="ECO:0000313" key="2">
    <source>
        <dbReference type="Proteomes" id="UP001501072"/>
    </source>
</evidence>
<reference evidence="2" key="1">
    <citation type="journal article" date="2019" name="Int. J. Syst. Evol. Microbiol.">
        <title>The Global Catalogue of Microorganisms (GCM) 10K type strain sequencing project: providing services to taxonomists for standard genome sequencing and annotation.</title>
        <authorList>
            <consortium name="The Broad Institute Genomics Platform"/>
            <consortium name="The Broad Institute Genome Sequencing Center for Infectious Disease"/>
            <person name="Wu L."/>
            <person name="Ma J."/>
        </authorList>
    </citation>
    <scope>NUCLEOTIDE SEQUENCE [LARGE SCALE GENOMIC DNA]</scope>
    <source>
        <strain evidence="2">JCM 11269</strain>
    </source>
</reference>
<sequence length="113" mass="12283">MENGRSVPCGSGQVGRLDNDTVLCNTKHTYEQRFGVLDIASEAKPVPVVPGNDHRNYGMVVSPDGQKFAFLSPKGTASDYFLCGTEPGSTPKKIQRTGESATLGDFTVFIEWR</sequence>
<accession>A0ABP4DHZ7</accession>
<dbReference type="EMBL" id="BAAAHU010000013">
    <property type="protein sequence ID" value="GAA1007502.1"/>
    <property type="molecule type" value="Genomic_DNA"/>
</dbReference>
<comment type="caution">
    <text evidence="1">The sequence shown here is derived from an EMBL/GenBank/DDBJ whole genome shotgun (WGS) entry which is preliminary data.</text>
</comment>
<gene>
    <name evidence="1" type="ORF">GCM10009564_17580</name>
</gene>
<organism evidence="1 2">
    <name type="scientific">Streptomyces thermogriseus</name>
    <dbReference type="NCBI Taxonomy" id="75292"/>
    <lineage>
        <taxon>Bacteria</taxon>
        <taxon>Bacillati</taxon>
        <taxon>Actinomycetota</taxon>
        <taxon>Actinomycetes</taxon>
        <taxon>Kitasatosporales</taxon>
        <taxon>Streptomycetaceae</taxon>
        <taxon>Streptomyces</taxon>
    </lineage>
</organism>
<name>A0ABP4DHZ7_9ACTN</name>
<evidence type="ECO:0000313" key="1">
    <source>
        <dbReference type="EMBL" id="GAA1007502.1"/>
    </source>
</evidence>